<keyword evidence="2" id="KW-1185">Reference proteome</keyword>
<evidence type="ECO:0000313" key="1">
    <source>
        <dbReference type="EMBL" id="MBR0551254.1"/>
    </source>
</evidence>
<comment type="caution">
    <text evidence="1">The sequence shown here is derived from an EMBL/GenBank/DDBJ whole genome shotgun (WGS) entry which is preliminary data.</text>
</comment>
<dbReference type="EMBL" id="JAGRQC010000001">
    <property type="protein sequence ID" value="MBR0551254.1"/>
    <property type="molecule type" value="Genomic_DNA"/>
</dbReference>
<reference evidence="1" key="1">
    <citation type="submission" date="2021-04" db="EMBL/GenBank/DDBJ databases">
        <title>Ouciella asimina sp. nov., isolated from the surface seawater in the hydrothermal field of Okinawa Trough.</title>
        <authorList>
            <person name="Shuang W."/>
        </authorList>
    </citation>
    <scope>NUCLEOTIDE SEQUENCE</scope>
    <source>
        <strain evidence="1">LXI357</strain>
    </source>
</reference>
<evidence type="ECO:0000313" key="2">
    <source>
        <dbReference type="Proteomes" id="UP000676996"/>
    </source>
</evidence>
<sequence length="180" mass="19905">MAESKGPDDKVIRLSARTSAIRRSDVAPIAERHLRVLAICDLLEGHADELPARRAEAALIGHCAELKELCWPDQPAEVERLDSLFRRHAEDAQTAFWIATLRGFRIADASNAQELVEALETQGDRRRITGDVLGYALRCLFEGCRRTVQFERLLCLSIGKARMTQGARSLLGGEPASARG</sequence>
<proteinExistence type="predicted"/>
<name>A0A8T4IBP5_9SPHN</name>
<organism evidence="1 2">
    <name type="scientific">Stakelama marina</name>
    <dbReference type="NCBI Taxonomy" id="2826939"/>
    <lineage>
        <taxon>Bacteria</taxon>
        <taxon>Pseudomonadati</taxon>
        <taxon>Pseudomonadota</taxon>
        <taxon>Alphaproteobacteria</taxon>
        <taxon>Sphingomonadales</taxon>
        <taxon>Sphingomonadaceae</taxon>
        <taxon>Stakelama</taxon>
    </lineage>
</organism>
<accession>A0A8T4IBP5</accession>
<gene>
    <name evidence="1" type="ORF">J7S20_01900</name>
</gene>
<dbReference type="Proteomes" id="UP000676996">
    <property type="component" value="Unassembled WGS sequence"/>
</dbReference>
<protein>
    <submittedName>
        <fullName evidence="1">Uncharacterized protein</fullName>
    </submittedName>
</protein>
<dbReference type="AlphaFoldDB" id="A0A8T4IBP5"/>
<dbReference type="RefSeq" id="WP_284052537.1">
    <property type="nucleotide sequence ID" value="NZ_JAGRQC010000001.1"/>
</dbReference>